<gene>
    <name evidence="1" type="ORF">O181_087523</name>
</gene>
<name>A0A9Q3IPU5_9BASI</name>
<keyword evidence="2" id="KW-1185">Reference proteome</keyword>
<dbReference type="AlphaFoldDB" id="A0A9Q3IPU5"/>
<reference evidence="1" key="1">
    <citation type="submission" date="2021-03" db="EMBL/GenBank/DDBJ databases">
        <title>Draft genome sequence of rust myrtle Austropuccinia psidii MF-1, a brazilian biotype.</title>
        <authorList>
            <person name="Quecine M.C."/>
            <person name="Pachon D.M.R."/>
            <person name="Bonatelli M.L."/>
            <person name="Correr F.H."/>
            <person name="Franceschini L.M."/>
            <person name="Leite T.F."/>
            <person name="Margarido G.R.A."/>
            <person name="Almeida C.A."/>
            <person name="Ferrarezi J.A."/>
            <person name="Labate C.A."/>
        </authorList>
    </citation>
    <scope>NUCLEOTIDE SEQUENCE</scope>
    <source>
        <strain evidence="1">MF-1</strain>
    </source>
</reference>
<dbReference type="EMBL" id="AVOT02052907">
    <property type="protein sequence ID" value="MBW0547808.1"/>
    <property type="molecule type" value="Genomic_DNA"/>
</dbReference>
<dbReference type="Proteomes" id="UP000765509">
    <property type="component" value="Unassembled WGS sequence"/>
</dbReference>
<comment type="caution">
    <text evidence="1">The sequence shown here is derived from an EMBL/GenBank/DDBJ whole genome shotgun (WGS) entry which is preliminary data.</text>
</comment>
<sequence length="155" mass="18113">MSDESAVRQYFSDTLQGQHKSKKLEDEFFQSFSKRSHKIIQQSSPDHLQAHIAEAYGSAEYEGLDTTMWKPSVYRLLVYLTNLEDFHGRDDKTKIWMKLINAAEMKFEGEINSEQKEEIKKQLDQAEEIFWAGGQKPGFRADADRDWIDFKSQLV</sequence>
<organism evidence="1 2">
    <name type="scientific">Austropuccinia psidii MF-1</name>
    <dbReference type="NCBI Taxonomy" id="1389203"/>
    <lineage>
        <taxon>Eukaryota</taxon>
        <taxon>Fungi</taxon>
        <taxon>Dikarya</taxon>
        <taxon>Basidiomycota</taxon>
        <taxon>Pucciniomycotina</taxon>
        <taxon>Pucciniomycetes</taxon>
        <taxon>Pucciniales</taxon>
        <taxon>Sphaerophragmiaceae</taxon>
        <taxon>Austropuccinia</taxon>
    </lineage>
</organism>
<protein>
    <submittedName>
        <fullName evidence="1">Uncharacterized protein</fullName>
    </submittedName>
</protein>
<evidence type="ECO:0000313" key="2">
    <source>
        <dbReference type="Proteomes" id="UP000765509"/>
    </source>
</evidence>
<proteinExistence type="predicted"/>
<evidence type="ECO:0000313" key="1">
    <source>
        <dbReference type="EMBL" id="MBW0547808.1"/>
    </source>
</evidence>
<accession>A0A9Q3IPU5</accession>